<organism evidence="2 3">
    <name type="scientific">Lutzomyia longipalpis</name>
    <name type="common">Sand fly</name>
    <dbReference type="NCBI Taxonomy" id="7200"/>
    <lineage>
        <taxon>Eukaryota</taxon>
        <taxon>Metazoa</taxon>
        <taxon>Ecdysozoa</taxon>
        <taxon>Arthropoda</taxon>
        <taxon>Hexapoda</taxon>
        <taxon>Insecta</taxon>
        <taxon>Pterygota</taxon>
        <taxon>Neoptera</taxon>
        <taxon>Endopterygota</taxon>
        <taxon>Diptera</taxon>
        <taxon>Nematocera</taxon>
        <taxon>Psychodoidea</taxon>
        <taxon>Psychodidae</taxon>
        <taxon>Lutzomyia</taxon>
        <taxon>Lutzomyia</taxon>
    </lineage>
</organism>
<dbReference type="EMBL" id="AJWK01022540">
    <property type="status" value="NOT_ANNOTATED_CDS"/>
    <property type="molecule type" value="Genomic_DNA"/>
</dbReference>
<name>A0A1B0EZL7_LUTLO</name>
<dbReference type="Proteomes" id="UP000092461">
    <property type="component" value="Unassembled WGS sequence"/>
</dbReference>
<dbReference type="InterPro" id="IPR002013">
    <property type="entry name" value="SAC_dom"/>
</dbReference>
<evidence type="ECO:0000313" key="3">
    <source>
        <dbReference type="Proteomes" id="UP000092461"/>
    </source>
</evidence>
<dbReference type="VEuPathDB" id="VectorBase:LLOJ006858"/>
<dbReference type="AlphaFoldDB" id="A0A1B0EZL7"/>
<dbReference type="GO" id="GO:0043812">
    <property type="term" value="F:phosphatidylinositol-4-phosphate phosphatase activity"/>
    <property type="evidence" value="ECO:0007669"/>
    <property type="project" value="TreeGrafter"/>
</dbReference>
<dbReference type="GO" id="GO:2001135">
    <property type="term" value="P:regulation of endocytic recycling"/>
    <property type="evidence" value="ECO:0007669"/>
    <property type="project" value="TreeGrafter"/>
</dbReference>
<dbReference type="PANTHER" id="PTHR45662">
    <property type="entry name" value="PHOSPHATIDYLINOSITIDE PHOSPHATASE SAC1"/>
    <property type="match status" value="1"/>
</dbReference>
<evidence type="ECO:0000259" key="1">
    <source>
        <dbReference type="PROSITE" id="PS50275"/>
    </source>
</evidence>
<sequence length="225" mass="25272">MEVFQTAKHYIFVRKDRSLWWNRSTGEFRAENGCDLSGVDDIECLGLTPGIVGALNLPGVLEPHLMVIKEAIPMGVIYPPHIVYKIKSVLMLNSEDPEAILSPCPRHSTAKTELPRSNVLLESSQLMNKTWGVMKSASNTIKSSTQHAALLASTQVKSSVGIRDAGRIEKKVTEELHRMFDDSDSFYFCTEADITQSLQRRGCDTDGERFFWNKHMLSDILKLTV</sequence>
<evidence type="ECO:0000313" key="2">
    <source>
        <dbReference type="EnsemblMetazoa" id="LLOJ006858-PA"/>
    </source>
</evidence>
<reference evidence="2" key="1">
    <citation type="submission" date="2020-05" db="UniProtKB">
        <authorList>
            <consortium name="EnsemblMetazoa"/>
        </authorList>
    </citation>
    <scope>IDENTIFICATION</scope>
    <source>
        <strain evidence="2">Jacobina</strain>
    </source>
</reference>
<dbReference type="GO" id="GO:0005769">
    <property type="term" value="C:early endosome"/>
    <property type="evidence" value="ECO:0007669"/>
    <property type="project" value="TreeGrafter"/>
</dbReference>
<dbReference type="PROSITE" id="PS50275">
    <property type="entry name" value="SAC"/>
    <property type="match status" value="1"/>
</dbReference>
<keyword evidence="3" id="KW-1185">Reference proteome</keyword>
<dbReference type="PANTHER" id="PTHR45662:SF8">
    <property type="entry name" value="PHOSPHATIDYLINOSITIDE PHOSPHATASE SAC2"/>
    <property type="match status" value="1"/>
</dbReference>
<dbReference type="GO" id="GO:0045334">
    <property type="term" value="C:clathrin-coated endocytic vesicle"/>
    <property type="evidence" value="ECO:0007669"/>
    <property type="project" value="TreeGrafter"/>
</dbReference>
<dbReference type="EnsemblMetazoa" id="LLOJ006858-RA">
    <property type="protein sequence ID" value="LLOJ006858-PA"/>
    <property type="gene ID" value="LLOJ006858"/>
</dbReference>
<protein>
    <recommendedName>
        <fullName evidence="1">SAC domain-containing protein</fullName>
    </recommendedName>
</protein>
<feature type="domain" description="SAC" evidence="1">
    <location>
        <begin position="177"/>
        <end position="225"/>
    </location>
</feature>
<accession>A0A1B0EZL7</accession>
<dbReference type="Pfam" id="PF02383">
    <property type="entry name" value="Syja_N"/>
    <property type="match status" value="1"/>
</dbReference>
<proteinExistence type="predicted"/>
<dbReference type="GO" id="GO:0046856">
    <property type="term" value="P:phosphatidylinositol dephosphorylation"/>
    <property type="evidence" value="ECO:0007669"/>
    <property type="project" value="TreeGrafter"/>
</dbReference>
<dbReference type="VEuPathDB" id="VectorBase:LLONM1_002741"/>